<keyword evidence="4" id="KW-0804">Transcription</keyword>
<evidence type="ECO:0000259" key="7">
    <source>
        <dbReference type="PROSITE" id="PS50811"/>
    </source>
</evidence>
<evidence type="ECO:0000256" key="1">
    <source>
        <dbReference type="ARBA" id="ARBA00004123"/>
    </source>
</evidence>
<evidence type="ECO:0000256" key="4">
    <source>
        <dbReference type="ARBA" id="ARBA00023163"/>
    </source>
</evidence>
<feature type="domain" description="WRKY" evidence="7">
    <location>
        <begin position="318"/>
        <end position="381"/>
    </location>
</feature>
<name>A0A5J9UUL8_9POAL</name>
<feature type="region of interest" description="Disordered" evidence="6">
    <location>
        <begin position="256"/>
        <end position="301"/>
    </location>
</feature>
<keyword evidence="2" id="KW-0805">Transcription regulation</keyword>
<protein>
    <submittedName>
        <fullName evidence="8">EcWRKY-8</fullName>
    </submittedName>
</protein>
<dbReference type="PROSITE" id="PS50811">
    <property type="entry name" value="WRKY"/>
    <property type="match status" value="1"/>
</dbReference>
<dbReference type="InterPro" id="IPR003657">
    <property type="entry name" value="WRKY_dom"/>
</dbReference>
<accession>A0A5J9UUL8</accession>
<proteinExistence type="predicted"/>
<reference evidence="8 9" key="1">
    <citation type="journal article" date="2019" name="Sci. Rep.">
        <title>A high-quality genome of Eragrostis curvula grass provides insights into Poaceae evolution and supports new strategies to enhance forage quality.</title>
        <authorList>
            <person name="Carballo J."/>
            <person name="Santos B.A.C.M."/>
            <person name="Zappacosta D."/>
            <person name="Garbus I."/>
            <person name="Selva J.P."/>
            <person name="Gallo C.A."/>
            <person name="Diaz A."/>
            <person name="Albertini E."/>
            <person name="Caccamo M."/>
            <person name="Echenique V."/>
        </authorList>
    </citation>
    <scope>NUCLEOTIDE SEQUENCE [LARGE SCALE GENOMIC DNA]</scope>
    <source>
        <strain evidence="9">cv. Victoria</strain>
        <tissue evidence="8">Leaf</tissue>
    </source>
</reference>
<dbReference type="GO" id="GO:0043565">
    <property type="term" value="F:sequence-specific DNA binding"/>
    <property type="evidence" value="ECO:0007669"/>
    <property type="project" value="InterPro"/>
</dbReference>
<feature type="compositionally biased region" description="Low complexity" evidence="6">
    <location>
        <begin position="261"/>
        <end position="280"/>
    </location>
</feature>
<dbReference type="InterPro" id="IPR044810">
    <property type="entry name" value="WRKY_plant"/>
</dbReference>
<evidence type="ECO:0000256" key="5">
    <source>
        <dbReference type="ARBA" id="ARBA00023242"/>
    </source>
</evidence>
<evidence type="ECO:0000256" key="6">
    <source>
        <dbReference type="SAM" id="MobiDB-lite"/>
    </source>
</evidence>
<sequence>MATPAAAAFSSSTVEFHPLGGGSLSGPQLPAANPTGSAAGHFPTVIANGVGRQRPNDWCGHPSGPVSTDYVPVRRSCRKITANTVAAAENTIAAAEEITANTVAVAKQLLQSSETNTLYTIEKGASVVEAVLYKFMVASCFRLQLTACQFLKSEYRTLFCLIPLCSSWTGISSDSDYALTLVLSTQLCAETMAACLPDDRESAVSEVAKAYELIKTHQPLLLLHHHGQEPTKLAQNLLSEALRALNIALSVMKQPQKQHESSNAVASPQLSSSSPASTEAADSKGATSTSARRSGKRRRSVIEGRNSSWINLTTAPYEDGYEWRKYGEKRINGTHFTKSYFRCTYKDDKGCPATKYIQQKDNDDPPVFEVTYNHEHTCNCTSTASPAKKSNCNDDGLPTGGAVSPPNNGHVMIKQEATVVLPSLADVPAVPLDDHHQMPHEESFPIVAAAPYRHVSILSPSATSVGDSSCLTGVSCDELEMGRIMMEPLMGDDPELQDLELFLLYDSFKYY</sequence>
<dbReference type="InterPro" id="IPR036576">
    <property type="entry name" value="WRKY_dom_sf"/>
</dbReference>
<dbReference type="Gene3D" id="2.20.25.80">
    <property type="entry name" value="WRKY domain"/>
    <property type="match status" value="1"/>
</dbReference>
<dbReference type="SMART" id="SM00774">
    <property type="entry name" value="WRKY"/>
    <property type="match status" value="1"/>
</dbReference>
<organism evidence="8 9">
    <name type="scientific">Eragrostis curvula</name>
    <name type="common">weeping love grass</name>
    <dbReference type="NCBI Taxonomy" id="38414"/>
    <lineage>
        <taxon>Eukaryota</taxon>
        <taxon>Viridiplantae</taxon>
        <taxon>Streptophyta</taxon>
        <taxon>Embryophyta</taxon>
        <taxon>Tracheophyta</taxon>
        <taxon>Spermatophyta</taxon>
        <taxon>Magnoliopsida</taxon>
        <taxon>Liliopsida</taxon>
        <taxon>Poales</taxon>
        <taxon>Poaceae</taxon>
        <taxon>PACMAD clade</taxon>
        <taxon>Chloridoideae</taxon>
        <taxon>Eragrostideae</taxon>
        <taxon>Eragrostidinae</taxon>
        <taxon>Eragrostis</taxon>
    </lineage>
</organism>
<keyword evidence="9" id="KW-1185">Reference proteome</keyword>
<dbReference type="EMBL" id="RWGY01000013">
    <property type="protein sequence ID" value="TVU27306.1"/>
    <property type="molecule type" value="Genomic_DNA"/>
</dbReference>
<evidence type="ECO:0000256" key="2">
    <source>
        <dbReference type="ARBA" id="ARBA00023015"/>
    </source>
</evidence>
<dbReference type="Proteomes" id="UP000324897">
    <property type="component" value="Chromosome 2"/>
</dbReference>
<dbReference type="SUPFAM" id="SSF118290">
    <property type="entry name" value="WRKY DNA-binding domain"/>
    <property type="match status" value="1"/>
</dbReference>
<dbReference type="OrthoDB" id="692077at2759"/>
<evidence type="ECO:0000256" key="3">
    <source>
        <dbReference type="ARBA" id="ARBA00023125"/>
    </source>
</evidence>
<dbReference type="Pfam" id="PF03106">
    <property type="entry name" value="WRKY"/>
    <property type="match status" value="1"/>
</dbReference>
<keyword evidence="3" id="KW-0238">DNA-binding</keyword>
<comment type="caution">
    <text evidence="8">The sequence shown here is derived from an EMBL/GenBank/DDBJ whole genome shotgun (WGS) entry which is preliminary data.</text>
</comment>
<dbReference type="Gramene" id="TVU27306">
    <property type="protein sequence ID" value="TVU27306"/>
    <property type="gene ID" value="EJB05_29907"/>
</dbReference>
<feature type="non-terminal residue" evidence="8">
    <location>
        <position position="1"/>
    </location>
</feature>
<gene>
    <name evidence="8" type="ORF">EJB05_29907</name>
</gene>
<dbReference type="GO" id="GO:0003700">
    <property type="term" value="F:DNA-binding transcription factor activity"/>
    <property type="evidence" value="ECO:0007669"/>
    <property type="project" value="InterPro"/>
</dbReference>
<keyword evidence="5" id="KW-0539">Nucleus</keyword>
<evidence type="ECO:0000313" key="9">
    <source>
        <dbReference type="Proteomes" id="UP000324897"/>
    </source>
</evidence>
<comment type="subcellular location">
    <subcellularLocation>
        <location evidence="1">Nucleus</location>
    </subcellularLocation>
</comment>
<dbReference type="AlphaFoldDB" id="A0A5J9UUL8"/>
<dbReference type="PANTHER" id="PTHR31282">
    <property type="entry name" value="WRKY TRANSCRIPTION FACTOR 21-RELATED"/>
    <property type="match status" value="1"/>
</dbReference>
<dbReference type="GO" id="GO:0005634">
    <property type="term" value="C:nucleus"/>
    <property type="evidence" value="ECO:0007669"/>
    <property type="project" value="UniProtKB-SubCell"/>
</dbReference>
<evidence type="ECO:0000313" key="8">
    <source>
        <dbReference type="EMBL" id="TVU27306.1"/>
    </source>
</evidence>